<protein>
    <submittedName>
        <fullName evidence="1">Thiol-disulfide oxidoreductase DCC family protein</fullName>
    </submittedName>
</protein>
<evidence type="ECO:0000313" key="2">
    <source>
        <dbReference type="Proteomes" id="UP001620339"/>
    </source>
</evidence>
<keyword evidence="2" id="KW-1185">Reference proteome</keyword>
<dbReference type="EMBL" id="JADIKK010000008">
    <property type="protein sequence ID" value="MFK2877815.1"/>
    <property type="molecule type" value="Genomic_DNA"/>
</dbReference>
<organism evidence="1 2">
    <name type="scientific">Rhodanobacter hydrolyticus</name>
    <dbReference type="NCBI Taxonomy" id="2250595"/>
    <lineage>
        <taxon>Bacteria</taxon>
        <taxon>Pseudomonadati</taxon>
        <taxon>Pseudomonadota</taxon>
        <taxon>Gammaproteobacteria</taxon>
        <taxon>Lysobacterales</taxon>
        <taxon>Rhodanobacteraceae</taxon>
        <taxon>Rhodanobacter</taxon>
    </lineage>
</organism>
<proteinExistence type="predicted"/>
<reference evidence="1 2" key="1">
    <citation type="submission" date="2020-10" db="EMBL/GenBank/DDBJ databases">
        <title>Phylogeny of dyella-like bacteria.</title>
        <authorList>
            <person name="Fu J."/>
        </authorList>
    </citation>
    <scope>NUCLEOTIDE SEQUENCE [LARGE SCALE GENOMIC DNA]</scope>
    <source>
        <strain evidence="1 2">KACC 19113</strain>
    </source>
</reference>
<accession>A0ABW8J8A9</accession>
<dbReference type="PANTHER" id="PTHR33639:SF2">
    <property type="entry name" value="DUF393 DOMAIN-CONTAINING PROTEIN"/>
    <property type="match status" value="1"/>
</dbReference>
<name>A0ABW8J8A9_9GAMM</name>
<sequence>MSPEAAPPPEHPVIVFDGVCVLCSRWVDFILRHDRAGRFRLAAMQGQQGRALLIAHGLSPDDPVSFLLVDQGQGYSDTNAIARVLGQLGMPWRAAGTTLRLIPRFLRDPAYRWIARHRYRLFGRRAHCRLPEPDQAWRFID</sequence>
<dbReference type="Proteomes" id="UP001620339">
    <property type="component" value="Unassembled WGS sequence"/>
</dbReference>
<dbReference type="Pfam" id="PF04134">
    <property type="entry name" value="DCC1-like"/>
    <property type="match status" value="1"/>
</dbReference>
<comment type="caution">
    <text evidence="1">The sequence shown here is derived from an EMBL/GenBank/DDBJ whole genome shotgun (WGS) entry which is preliminary data.</text>
</comment>
<dbReference type="PANTHER" id="PTHR33639">
    <property type="entry name" value="THIOL-DISULFIDE OXIDOREDUCTASE DCC"/>
    <property type="match status" value="1"/>
</dbReference>
<dbReference type="RefSeq" id="WP_404614194.1">
    <property type="nucleotide sequence ID" value="NZ_JADIKK010000008.1"/>
</dbReference>
<dbReference type="InterPro" id="IPR007263">
    <property type="entry name" value="DCC1-like"/>
</dbReference>
<dbReference type="InterPro" id="IPR052927">
    <property type="entry name" value="DCC_oxidoreductase"/>
</dbReference>
<evidence type="ECO:0000313" key="1">
    <source>
        <dbReference type="EMBL" id="MFK2877815.1"/>
    </source>
</evidence>
<gene>
    <name evidence="1" type="ORF">ISP25_12105</name>
</gene>